<evidence type="ECO:0000313" key="2">
    <source>
        <dbReference type="Proteomes" id="UP001239795"/>
    </source>
</evidence>
<dbReference type="AlphaFoldDB" id="A0AAI9V307"/>
<protein>
    <submittedName>
        <fullName evidence="1">Uncharacterized protein</fullName>
    </submittedName>
</protein>
<sequence>MAFSISNPSPFSCQSFAVPFRRQSLFTPL</sequence>
<dbReference type="Proteomes" id="UP001239795">
    <property type="component" value="Unassembled WGS sequence"/>
</dbReference>
<name>A0AAI9V307_9PEZI</name>
<proteinExistence type="predicted"/>
<dbReference type="EMBL" id="MLGG01000001">
    <property type="protein sequence ID" value="KAK1469674.1"/>
    <property type="molecule type" value="Genomic_DNA"/>
</dbReference>
<comment type="caution">
    <text evidence="1">The sequence shown here is derived from an EMBL/GenBank/DDBJ whole genome shotgun (WGS) entry which is preliminary data.</text>
</comment>
<organism evidence="1 2">
    <name type="scientific">Colletotrichum melonis</name>
    <dbReference type="NCBI Taxonomy" id="1209925"/>
    <lineage>
        <taxon>Eukaryota</taxon>
        <taxon>Fungi</taxon>
        <taxon>Dikarya</taxon>
        <taxon>Ascomycota</taxon>
        <taxon>Pezizomycotina</taxon>
        <taxon>Sordariomycetes</taxon>
        <taxon>Hypocreomycetidae</taxon>
        <taxon>Glomerellales</taxon>
        <taxon>Glomerellaceae</taxon>
        <taxon>Colletotrichum</taxon>
        <taxon>Colletotrichum acutatum species complex</taxon>
    </lineage>
</organism>
<accession>A0AAI9V307</accession>
<keyword evidence="2" id="KW-1185">Reference proteome</keyword>
<evidence type="ECO:0000313" key="1">
    <source>
        <dbReference type="EMBL" id="KAK1469674.1"/>
    </source>
</evidence>
<gene>
    <name evidence="1" type="ORF">CMEL01_01441</name>
</gene>
<reference evidence="1 2" key="1">
    <citation type="submission" date="2016-10" db="EMBL/GenBank/DDBJ databases">
        <title>The genome sequence of Colletotrichum fioriniae PJ7.</title>
        <authorList>
            <person name="Baroncelli R."/>
        </authorList>
    </citation>
    <scope>NUCLEOTIDE SEQUENCE [LARGE SCALE GENOMIC DNA]</scope>
    <source>
        <strain evidence="1">Col 31</strain>
    </source>
</reference>